<organism evidence="2 3">
    <name type="scientific">Cytospora mali</name>
    <name type="common">Apple Valsa canker fungus</name>
    <name type="synonym">Valsa mali</name>
    <dbReference type="NCBI Taxonomy" id="578113"/>
    <lineage>
        <taxon>Eukaryota</taxon>
        <taxon>Fungi</taxon>
        <taxon>Dikarya</taxon>
        <taxon>Ascomycota</taxon>
        <taxon>Pezizomycotina</taxon>
        <taxon>Sordariomycetes</taxon>
        <taxon>Sordariomycetidae</taxon>
        <taxon>Diaporthales</taxon>
        <taxon>Cytosporaceae</taxon>
        <taxon>Cytospora</taxon>
    </lineage>
</organism>
<feature type="region of interest" description="Disordered" evidence="1">
    <location>
        <begin position="1"/>
        <end position="40"/>
    </location>
</feature>
<evidence type="ECO:0000313" key="3">
    <source>
        <dbReference type="Proteomes" id="UP000078559"/>
    </source>
</evidence>
<dbReference type="EMBL" id="CM003098">
    <property type="protein sequence ID" value="KUI65164.1"/>
    <property type="molecule type" value="Genomic_DNA"/>
</dbReference>
<sequence length="66" mass="7226">MDLPFGASEDPAVPRGSFLDWAAGGEGDDDDDDDDDEEEGLLRSAVVVLRGRDVRMSWTLEVRGDE</sequence>
<name>A0A194VLX5_CYTMA</name>
<feature type="compositionally biased region" description="Acidic residues" evidence="1">
    <location>
        <begin position="26"/>
        <end position="39"/>
    </location>
</feature>
<dbReference type="Proteomes" id="UP000078559">
    <property type="component" value="Chromosome 1"/>
</dbReference>
<accession>A0A194VLX5</accession>
<keyword evidence="3" id="KW-1185">Reference proteome</keyword>
<evidence type="ECO:0000313" key="2">
    <source>
        <dbReference type="EMBL" id="KUI65164.1"/>
    </source>
</evidence>
<protein>
    <submittedName>
        <fullName evidence="2">Uncharacterized protein</fullName>
    </submittedName>
</protein>
<gene>
    <name evidence="2" type="ORF">VM1G_11343</name>
</gene>
<evidence type="ECO:0000256" key="1">
    <source>
        <dbReference type="SAM" id="MobiDB-lite"/>
    </source>
</evidence>
<dbReference type="AlphaFoldDB" id="A0A194VLX5"/>
<proteinExistence type="predicted"/>
<reference evidence="2" key="1">
    <citation type="submission" date="2014-12" db="EMBL/GenBank/DDBJ databases">
        <title>Genome Sequence of Valsa Canker Pathogens Uncovers a Specific Adaption of Colonization on Woody Bark.</title>
        <authorList>
            <person name="Yin Z."/>
            <person name="Liu H."/>
            <person name="Gao X."/>
            <person name="Li Z."/>
            <person name="Song N."/>
            <person name="Ke X."/>
            <person name="Dai Q."/>
            <person name="Wu Y."/>
            <person name="Sun Y."/>
            <person name="Xu J.-R."/>
            <person name="Kang Z.K."/>
            <person name="Wang L."/>
            <person name="Huang L."/>
        </authorList>
    </citation>
    <scope>NUCLEOTIDE SEQUENCE [LARGE SCALE GENOMIC DNA]</scope>
    <source>
        <strain evidence="2">03-8</strain>
    </source>
</reference>